<keyword evidence="1" id="KW-0547">Nucleotide-binding</keyword>
<organism evidence="4 5">
    <name type="scientific">Priestia endophytica DSM 13796</name>
    <dbReference type="NCBI Taxonomy" id="1121089"/>
    <lineage>
        <taxon>Bacteria</taxon>
        <taxon>Bacillati</taxon>
        <taxon>Bacillota</taxon>
        <taxon>Bacilli</taxon>
        <taxon>Bacillales</taxon>
        <taxon>Bacillaceae</taxon>
        <taxon>Priestia</taxon>
    </lineage>
</organism>
<evidence type="ECO:0000313" key="5">
    <source>
        <dbReference type="Proteomes" id="UP000182762"/>
    </source>
</evidence>
<comment type="similarity">
    <text evidence="2">Belongs to the MoaD family.</text>
</comment>
<dbReference type="Proteomes" id="UP000182762">
    <property type="component" value="Unassembled WGS sequence"/>
</dbReference>
<dbReference type="InterPro" id="IPR016155">
    <property type="entry name" value="Mopterin_synth/thiamin_S_b"/>
</dbReference>
<dbReference type="PANTHER" id="PTHR33359">
    <property type="entry name" value="MOLYBDOPTERIN SYNTHASE SULFUR CARRIER SUBUNIT"/>
    <property type="match status" value="1"/>
</dbReference>
<protein>
    <recommendedName>
        <fullName evidence="3">Molybdopterin synthase sulfur carrier subunit</fullName>
    </recommendedName>
</protein>
<dbReference type="Gene3D" id="3.10.20.30">
    <property type="match status" value="1"/>
</dbReference>
<evidence type="ECO:0000313" key="4">
    <source>
        <dbReference type="EMBL" id="SFQ37727.1"/>
    </source>
</evidence>
<dbReference type="Pfam" id="PF02597">
    <property type="entry name" value="ThiS"/>
    <property type="match status" value="1"/>
</dbReference>
<reference evidence="4 5" key="1">
    <citation type="submission" date="2016-10" db="EMBL/GenBank/DDBJ databases">
        <authorList>
            <person name="Varghese N."/>
            <person name="Submissions S."/>
        </authorList>
    </citation>
    <scope>NUCLEOTIDE SEQUENCE [LARGE SCALE GENOMIC DNA]</scope>
    <source>
        <strain evidence="4 5">DSM 13796</strain>
    </source>
</reference>
<accession>A0A1I5Y167</accession>
<dbReference type="EMBL" id="FOXX01000002">
    <property type="protein sequence ID" value="SFQ37727.1"/>
    <property type="molecule type" value="Genomic_DNA"/>
</dbReference>
<dbReference type="PANTHER" id="PTHR33359:SF1">
    <property type="entry name" value="MOLYBDOPTERIN SYNTHASE SULFUR CARRIER SUBUNIT"/>
    <property type="match status" value="1"/>
</dbReference>
<dbReference type="InterPro" id="IPR044672">
    <property type="entry name" value="MOCS2A"/>
</dbReference>
<name>A0A1I5Y167_9BACI</name>
<sequence length="76" mass="8549">MIKILLFARLQEQVGKSELHVQYSGQTVGELKGMLQQKYDFLLDNVMVAVNEEYAFDEEKLSENDVVAFIPPVSGG</sequence>
<keyword evidence="5" id="KW-1185">Reference proteome</keyword>
<evidence type="ECO:0000256" key="1">
    <source>
        <dbReference type="ARBA" id="ARBA00022741"/>
    </source>
</evidence>
<dbReference type="InterPro" id="IPR010038">
    <property type="entry name" value="MoaD_arc-typ"/>
</dbReference>
<dbReference type="InterPro" id="IPR012675">
    <property type="entry name" value="Beta-grasp_dom_sf"/>
</dbReference>
<proteinExistence type="inferred from homology"/>
<dbReference type="GeneID" id="93709892"/>
<dbReference type="RefSeq" id="WP_061803599.1">
    <property type="nucleotide sequence ID" value="NZ_FOXX01000002.1"/>
</dbReference>
<dbReference type="SUPFAM" id="SSF54285">
    <property type="entry name" value="MoaD/ThiS"/>
    <property type="match status" value="1"/>
</dbReference>
<comment type="caution">
    <text evidence="4">The sequence shown here is derived from an EMBL/GenBank/DDBJ whole genome shotgun (WGS) entry which is preliminary data.</text>
</comment>
<dbReference type="NCBIfam" id="TIGR01687">
    <property type="entry name" value="moaD_arch"/>
    <property type="match status" value="1"/>
</dbReference>
<evidence type="ECO:0000256" key="3">
    <source>
        <dbReference type="ARBA" id="ARBA00024247"/>
    </source>
</evidence>
<dbReference type="InterPro" id="IPR003749">
    <property type="entry name" value="ThiS/MoaD-like"/>
</dbReference>
<dbReference type="NCBIfam" id="TIGR01682">
    <property type="entry name" value="moaD"/>
    <property type="match status" value="1"/>
</dbReference>
<gene>
    <name evidence="4" type="ORF">SAMN02745910_01163</name>
</gene>
<dbReference type="CDD" id="cd00754">
    <property type="entry name" value="Ubl_MoaD"/>
    <property type="match status" value="1"/>
</dbReference>
<evidence type="ECO:0000256" key="2">
    <source>
        <dbReference type="ARBA" id="ARBA00024200"/>
    </source>
</evidence>